<sequence length="111" mass="12878">MHQLEYEKCSKSEKTELAKRIVTMIKECNGRFLKKDRKLGWQEVTDSQAREKVSHFFRHLRATLGTATAEEPSNKEDSNNNSNEKRSLHAEEDDNDDHSSMNSSIKRRVAI</sequence>
<evidence type="ECO:0000259" key="2">
    <source>
        <dbReference type="Pfam" id="PF20710"/>
    </source>
</evidence>
<dbReference type="KEGG" id="fcy:FRACYDRAFT_269706"/>
<organism evidence="3 4">
    <name type="scientific">Fragilariopsis cylindrus CCMP1102</name>
    <dbReference type="NCBI Taxonomy" id="635003"/>
    <lineage>
        <taxon>Eukaryota</taxon>
        <taxon>Sar</taxon>
        <taxon>Stramenopiles</taxon>
        <taxon>Ochrophyta</taxon>
        <taxon>Bacillariophyta</taxon>
        <taxon>Bacillariophyceae</taxon>
        <taxon>Bacillariophycidae</taxon>
        <taxon>Bacillariales</taxon>
        <taxon>Bacillariaceae</taxon>
        <taxon>Fragilariopsis</taxon>
    </lineage>
</organism>
<dbReference type="InterPro" id="IPR049227">
    <property type="entry name" value="DUF6824"/>
</dbReference>
<dbReference type="EMBL" id="KV784360">
    <property type="protein sequence ID" value="OEU14906.1"/>
    <property type="molecule type" value="Genomic_DNA"/>
</dbReference>
<dbReference type="AlphaFoldDB" id="A0A1E7F9T4"/>
<dbReference type="OrthoDB" id="56947at2759"/>
<evidence type="ECO:0000313" key="4">
    <source>
        <dbReference type="Proteomes" id="UP000095751"/>
    </source>
</evidence>
<feature type="domain" description="DUF6824" evidence="2">
    <location>
        <begin position="2"/>
        <end position="58"/>
    </location>
</feature>
<keyword evidence="4" id="KW-1185">Reference proteome</keyword>
<name>A0A1E7F9T4_9STRA</name>
<dbReference type="InParanoid" id="A0A1E7F9T4"/>
<reference evidence="3 4" key="1">
    <citation type="submission" date="2016-09" db="EMBL/GenBank/DDBJ databases">
        <title>Extensive genetic diversity and differential bi-allelic expression allows diatom success in the polar Southern Ocean.</title>
        <authorList>
            <consortium name="DOE Joint Genome Institute"/>
            <person name="Mock T."/>
            <person name="Otillar R.P."/>
            <person name="Strauss J."/>
            <person name="Dupont C."/>
            <person name="Frickenhaus S."/>
            <person name="Maumus F."/>
            <person name="Mcmullan M."/>
            <person name="Sanges R."/>
            <person name="Schmutz J."/>
            <person name="Toseland A."/>
            <person name="Valas R."/>
            <person name="Veluchamy A."/>
            <person name="Ward B.J."/>
            <person name="Allen A."/>
            <person name="Barry K."/>
            <person name="Falciatore A."/>
            <person name="Ferrante M."/>
            <person name="Fortunato A.E."/>
            <person name="Gloeckner G."/>
            <person name="Gruber A."/>
            <person name="Hipkin R."/>
            <person name="Janech M."/>
            <person name="Kroth P."/>
            <person name="Leese F."/>
            <person name="Lindquist E."/>
            <person name="Lyon B.R."/>
            <person name="Martin J."/>
            <person name="Mayer C."/>
            <person name="Parker M."/>
            <person name="Quesneville H."/>
            <person name="Raymond J."/>
            <person name="Uhlig C."/>
            <person name="Valentin K.U."/>
            <person name="Worden A.Z."/>
            <person name="Armbrust E.V."/>
            <person name="Bowler C."/>
            <person name="Green B."/>
            <person name="Moulton V."/>
            <person name="Van Oosterhout C."/>
            <person name="Grigoriev I."/>
        </authorList>
    </citation>
    <scope>NUCLEOTIDE SEQUENCE [LARGE SCALE GENOMIC DNA]</scope>
    <source>
        <strain evidence="3 4">CCMP1102</strain>
    </source>
</reference>
<protein>
    <recommendedName>
        <fullName evidence="2">DUF6824 domain-containing protein</fullName>
    </recommendedName>
</protein>
<evidence type="ECO:0000313" key="3">
    <source>
        <dbReference type="EMBL" id="OEU14906.1"/>
    </source>
</evidence>
<proteinExistence type="predicted"/>
<dbReference type="Pfam" id="PF20710">
    <property type="entry name" value="DUF6824"/>
    <property type="match status" value="1"/>
</dbReference>
<feature type="region of interest" description="Disordered" evidence="1">
    <location>
        <begin position="64"/>
        <end position="111"/>
    </location>
</feature>
<evidence type="ECO:0000256" key="1">
    <source>
        <dbReference type="SAM" id="MobiDB-lite"/>
    </source>
</evidence>
<accession>A0A1E7F9T4</accession>
<gene>
    <name evidence="3" type="ORF">FRACYDRAFT_269706</name>
</gene>
<dbReference type="Proteomes" id="UP000095751">
    <property type="component" value="Unassembled WGS sequence"/>
</dbReference>
<feature type="compositionally biased region" description="Basic and acidic residues" evidence="1">
    <location>
        <begin position="72"/>
        <end position="90"/>
    </location>
</feature>